<name>A0ACD3ATF1_9AGAR</name>
<evidence type="ECO:0000313" key="2">
    <source>
        <dbReference type="Proteomes" id="UP000308600"/>
    </source>
</evidence>
<dbReference type="Proteomes" id="UP000308600">
    <property type="component" value="Unassembled WGS sequence"/>
</dbReference>
<sequence length="88" mass="9771">MPPNVPVSTAPGPWTTSARVQQQHHHHHHPHPRPSHLHTRLAPSTVSPEPTGTIRPTYRPTAAPPPPRSQSTVMEWTYPQTQQPGYSA</sequence>
<accession>A0ACD3ATF1</accession>
<gene>
    <name evidence="1" type="ORF">BDN72DRAFT_898020</name>
</gene>
<organism evidence="1 2">
    <name type="scientific">Pluteus cervinus</name>
    <dbReference type="NCBI Taxonomy" id="181527"/>
    <lineage>
        <taxon>Eukaryota</taxon>
        <taxon>Fungi</taxon>
        <taxon>Dikarya</taxon>
        <taxon>Basidiomycota</taxon>
        <taxon>Agaricomycotina</taxon>
        <taxon>Agaricomycetes</taxon>
        <taxon>Agaricomycetidae</taxon>
        <taxon>Agaricales</taxon>
        <taxon>Pluteineae</taxon>
        <taxon>Pluteaceae</taxon>
        <taxon>Pluteus</taxon>
    </lineage>
</organism>
<evidence type="ECO:0000313" key="1">
    <source>
        <dbReference type="EMBL" id="TFK68609.1"/>
    </source>
</evidence>
<protein>
    <submittedName>
        <fullName evidence="1">Uncharacterized protein</fullName>
    </submittedName>
</protein>
<proteinExistence type="predicted"/>
<keyword evidence="2" id="KW-1185">Reference proteome</keyword>
<dbReference type="EMBL" id="ML208348">
    <property type="protein sequence ID" value="TFK68609.1"/>
    <property type="molecule type" value="Genomic_DNA"/>
</dbReference>
<reference evidence="1 2" key="1">
    <citation type="journal article" date="2019" name="Nat. Ecol. Evol.">
        <title>Megaphylogeny resolves global patterns of mushroom evolution.</title>
        <authorList>
            <person name="Varga T."/>
            <person name="Krizsan K."/>
            <person name="Foldi C."/>
            <person name="Dima B."/>
            <person name="Sanchez-Garcia M."/>
            <person name="Sanchez-Ramirez S."/>
            <person name="Szollosi G.J."/>
            <person name="Szarkandi J.G."/>
            <person name="Papp V."/>
            <person name="Albert L."/>
            <person name="Andreopoulos W."/>
            <person name="Angelini C."/>
            <person name="Antonin V."/>
            <person name="Barry K.W."/>
            <person name="Bougher N.L."/>
            <person name="Buchanan P."/>
            <person name="Buyck B."/>
            <person name="Bense V."/>
            <person name="Catcheside P."/>
            <person name="Chovatia M."/>
            <person name="Cooper J."/>
            <person name="Damon W."/>
            <person name="Desjardin D."/>
            <person name="Finy P."/>
            <person name="Geml J."/>
            <person name="Haridas S."/>
            <person name="Hughes K."/>
            <person name="Justo A."/>
            <person name="Karasinski D."/>
            <person name="Kautmanova I."/>
            <person name="Kiss B."/>
            <person name="Kocsube S."/>
            <person name="Kotiranta H."/>
            <person name="LaButti K.M."/>
            <person name="Lechner B.E."/>
            <person name="Liimatainen K."/>
            <person name="Lipzen A."/>
            <person name="Lukacs Z."/>
            <person name="Mihaltcheva S."/>
            <person name="Morgado L.N."/>
            <person name="Niskanen T."/>
            <person name="Noordeloos M.E."/>
            <person name="Ohm R.A."/>
            <person name="Ortiz-Santana B."/>
            <person name="Ovrebo C."/>
            <person name="Racz N."/>
            <person name="Riley R."/>
            <person name="Savchenko A."/>
            <person name="Shiryaev A."/>
            <person name="Soop K."/>
            <person name="Spirin V."/>
            <person name="Szebenyi C."/>
            <person name="Tomsovsky M."/>
            <person name="Tulloss R.E."/>
            <person name="Uehling J."/>
            <person name="Grigoriev I.V."/>
            <person name="Vagvolgyi C."/>
            <person name="Papp T."/>
            <person name="Martin F.M."/>
            <person name="Miettinen O."/>
            <person name="Hibbett D.S."/>
            <person name="Nagy L.G."/>
        </authorList>
    </citation>
    <scope>NUCLEOTIDE SEQUENCE [LARGE SCALE GENOMIC DNA]</scope>
    <source>
        <strain evidence="1 2">NL-1719</strain>
    </source>
</reference>